<dbReference type="CDD" id="cd01068">
    <property type="entry name" value="globin_sensor"/>
    <property type="match status" value="1"/>
</dbReference>
<dbReference type="GO" id="GO:0007165">
    <property type="term" value="P:signal transduction"/>
    <property type="evidence" value="ECO:0007669"/>
    <property type="project" value="UniProtKB-KW"/>
</dbReference>
<dbReference type="InterPro" id="IPR009050">
    <property type="entry name" value="Globin-like_sf"/>
</dbReference>
<dbReference type="FunFam" id="1.10.287.950:FF:000001">
    <property type="entry name" value="Methyl-accepting chemotaxis sensory transducer"/>
    <property type="match status" value="1"/>
</dbReference>
<evidence type="ECO:0000259" key="5">
    <source>
        <dbReference type="PROSITE" id="PS50111"/>
    </source>
</evidence>
<evidence type="ECO:0000256" key="1">
    <source>
        <dbReference type="ARBA" id="ARBA00004370"/>
    </source>
</evidence>
<dbReference type="CDD" id="cd11386">
    <property type="entry name" value="MCP_signal"/>
    <property type="match status" value="1"/>
</dbReference>
<dbReference type="InterPro" id="IPR004089">
    <property type="entry name" value="MCPsignal_dom"/>
</dbReference>
<dbReference type="RefSeq" id="WP_058239260.1">
    <property type="nucleotide sequence ID" value="NZ_CYPW01000011.1"/>
</dbReference>
<keyword evidence="4" id="KW-0807">Transducer</keyword>
<keyword evidence="7" id="KW-0675">Receptor</keyword>
<dbReference type="InterPro" id="IPR004090">
    <property type="entry name" value="Chemotax_Me-accpt_rcpt"/>
</dbReference>
<evidence type="ECO:0000313" key="7">
    <source>
        <dbReference type="EMBL" id="CUH52027.1"/>
    </source>
</evidence>
<feature type="domain" description="HAMP" evidence="6">
    <location>
        <begin position="165"/>
        <end position="217"/>
    </location>
</feature>
<dbReference type="InterPro" id="IPR044398">
    <property type="entry name" value="Globin-sensor_dom"/>
</dbReference>
<dbReference type="InterPro" id="IPR012292">
    <property type="entry name" value="Globin/Proto"/>
</dbReference>
<evidence type="ECO:0000256" key="4">
    <source>
        <dbReference type="PROSITE-ProRule" id="PRU00284"/>
    </source>
</evidence>
<keyword evidence="8" id="KW-1185">Reference proteome</keyword>
<comment type="subcellular location">
    <subcellularLocation>
        <location evidence="1">Membrane</location>
    </subcellularLocation>
</comment>
<dbReference type="PROSITE" id="PS50111">
    <property type="entry name" value="CHEMOTAXIS_TRANSDUC_2"/>
    <property type="match status" value="1"/>
</dbReference>
<organism evidence="7 8">
    <name type="scientific">Shimia marina</name>
    <dbReference type="NCBI Taxonomy" id="321267"/>
    <lineage>
        <taxon>Bacteria</taxon>
        <taxon>Pseudomonadati</taxon>
        <taxon>Pseudomonadota</taxon>
        <taxon>Alphaproteobacteria</taxon>
        <taxon>Rhodobacterales</taxon>
        <taxon>Roseobacteraceae</taxon>
    </lineage>
</organism>
<dbReference type="STRING" id="321267.SHM7688_01467"/>
<evidence type="ECO:0000313" key="8">
    <source>
        <dbReference type="Proteomes" id="UP000054823"/>
    </source>
</evidence>
<dbReference type="InterPro" id="IPR039379">
    <property type="entry name" value="Protoglobin_sensor_dom"/>
</dbReference>
<protein>
    <submittedName>
        <fullName evidence="7">Ribose and galactose chemoreceptor protein</fullName>
    </submittedName>
</protein>
<dbReference type="PANTHER" id="PTHR43531">
    <property type="entry name" value="PROTEIN ICFG"/>
    <property type="match status" value="1"/>
</dbReference>
<dbReference type="PANTHER" id="PTHR43531:SF11">
    <property type="entry name" value="METHYL-ACCEPTING CHEMOTAXIS PROTEIN 3"/>
    <property type="match status" value="1"/>
</dbReference>
<gene>
    <name evidence="7" type="primary">trg_4</name>
    <name evidence="7" type="ORF">SHM7688_01467</name>
</gene>
<dbReference type="GO" id="GO:0006935">
    <property type="term" value="P:chemotaxis"/>
    <property type="evidence" value="ECO:0007669"/>
    <property type="project" value="UniProtKB-KW"/>
</dbReference>
<dbReference type="Gene3D" id="1.10.490.10">
    <property type="entry name" value="Globins"/>
    <property type="match status" value="1"/>
</dbReference>
<dbReference type="PROSITE" id="PS50885">
    <property type="entry name" value="HAMP"/>
    <property type="match status" value="1"/>
</dbReference>
<reference evidence="7 8" key="1">
    <citation type="submission" date="2015-09" db="EMBL/GenBank/DDBJ databases">
        <authorList>
            <consortium name="Swine Surveillance"/>
        </authorList>
    </citation>
    <scope>NUCLEOTIDE SEQUENCE [LARGE SCALE GENOMIC DNA]</scope>
    <source>
        <strain evidence="7 8">CECT 7688</strain>
    </source>
</reference>
<keyword evidence="2" id="KW-0145">Chemotaxis</keyword>
<dbReference type="Pfam" id="PF11563">
    <property type="entry name" value="Protoglobin"/>
    <property type="match status" value="1"/>
</dbReference>
<dbReference type="GO" id="GO:0004888">
    <property type="term" value="F:transmembrane signaling receptor activity"/>
    <property type="evidence" value="ECO:0007669"/>
    <property type="project" value="InterPro"/>
</dbReference>
<evidence type="ECO:0000259" key="6">
    <source>
        <dbReference type="PROSITE" id="PS50885"/>
    </source>
</evidence>
<dbReference type="EMBL" id="CYPW01000011">
    <property type="protein sequence ID" value="CUH52027.1"/>
    <property type="molecule type" value="Genomic_DNA"/>
</dbReference>
<dbReference type="GO" id="GO:0019825">
    <property type="term" value="F:oxygen binding"/>
    <property type="evidence" value="ECO:0007669"/>
    <property type="project" value="InterPro"/>
</dbReference>
<proteinExistence type="inferred from homology"/>
<dbReference type="Gene3D" id="1.10.287.950">
    <property type="entry name" value="Methyl-accepting chemotaxis protein"/>
    <property type="match status" value="1"/>
</dbReference>
<dbReference type="Proteomes" id="UP000054823">
    <property type="component" value="Unassembled WGS sequence"/>
</dbReference>
<dbReference type="SUPFAM" id="SSF46458">
    <property type="entry name" value="Globin-like"/>
    <property type="match status" value="1"/>
</dbReference>
<comment type="similarity">
    <text evidence="3">Belongs to the methyl-accepting chemotaxis (MCP) protein family.</text>
</comment>
<dbReference type="OrthoDB" id="8482111at2"/>
<dbReference type="GO" id="GO:0020037">
    <property type="term" value="F:heme binding"/>
    <property type="evidence" value="ECO:0007669"/>
    <property type="project" value="InterPro"/>
</dbReference>
<dbReference type="InterPro" id="IPR051310">
    <property type="entry name" value="MCP_chemotaxis"/>
</dbReference>
<feature type="domain" description="Methyl-accepting transducer" evidence="5">
    <location>
        <begin position="222"/>
        <end position="451"/>
    </location>
</feature>
<evidence type="ECO:0000256" key="2">
    <source>
        <dbReference type="ARBA" id="ARBA00022500"/>
    </source>
</evidence>
<accession>A0A0P1EP59</accession>
<dbReference type="SMART" id="SM00283">
    <property type="entry name" value="MA"/>
    <property type="match status" value="1"/>
</dbReference>
<name>A0A0P1EP59_9RHOB</name>
<dbReference type="AlphaFoldDB" id="A0A0P1EP59"/>
<dbReference type="InterPro" id="IPR003660">
    <property type="entry name" value="HAMP_dom"/>
</dbReference>
<dbReference type="GO" id="GO:0016020">
    <property type="term" value="C:membrane"/>
    <property type="evidence" value="ECO:0007669"/>
    <property type="project" value="UniProtKB-SubCell"/>
</dbReference>
<dbReference type="Pfam" id="PF00015">
    <property type="entry name" value="MCPsignal"/>
    <property type="match status" value="1"/>
</dbReference>
<dbReference type="PRINTS" id="PR00260">
    <property type="entry name" value="CHEMTRNSDUCR"/>
</dbReference>
<sequence>MVNALKTLVKNYGFDEASSAQLKQVADCVSGALETAFDPFEALILSQKDVLAQLDDVAVLAGLRVAQKQHWLNLLSQGLDVQYAASVQTLSQIYFKQLRLSEELVMAGYAQAATHMQTALIERAGIFASKKRLAREAGLLLRAFQLDLGVIIDTHQAAERAVKERAVAELEQAMARMACKDFSKDIQPPEEGAYPEALERVRQAFNTLQSNMRSVIKAIKYATDDLKLTASEVNDGADDLARRTETQAATLERTSRSLSEISGSVQGAADVMQRTDQMMRQTHAQAKTGQDVMVETVGKMREIAESSMQVSQITTVIDDIAFQTNLLALNAGVEAARAGEAGRGFAVVASEVRSLAQKAGEAAKEINELIKQSSEQVESGVELVDQAGVVLEDILVGVEKVANLSADVAQSSGAQSEGLTDIAQGISQLDGVTQQNAAMVEQTAAAVGSMLRDTAQVSEMVRGFALRSADEDMPVEIFASTRAA</sequence>
<dbReference type="SUPFAM" id="SSF58104">
    <property type="entry name" value="Methyl-accepting chemotaxis protein (MCP) signaling domain"/>
    <property type="match status" value="1"/>
</dbReference>
<evidence type="ECO:0000256" key="3">
    <source>
        <dbReference type="ARBA" id="ARBA00029447"/>
    </source>
</evidence>